<gene>
    <name evidence="3" type="ORF">PANT1444_LOCUS8576</name>
</gene>
<feature type="transmembrane region" description="Helical" evidence="1">
    <location>
        <begin position="195"/>
        <end position="214"/>
    </location>
</feature>
<feature type="signal peptide" evidence="2">
    <location>
        <begin position="1"/>
        <end position="20"/>
    </location>
</feature>
<feature type="transmembrane region" description="Helical" evidence="1">
    <location>
        <begin position="435"/>
        <end position="459"/>
    </location>
</feature>
<dbReference type="EMBL" id="HBEP01015054">
    <property type="protein sequence ID" value="CAD8484743.1"/>
    <property type="molecule type" value="Transcribed_RNA"/>
</dbReference>
<accession>A0A7S0EGV5</accession>
<keyword evidence="2" id="KW-0732">Signal</keyword>
<keyword evidence="1" id="KW-0812">Transmembrane</keyword>
<dbReference type="AlphaFoldDB" id="A0A7S0EGV5"/>
<sequence length="540" mass="59438">MGRWAWAVSLVLCHAPACVCLNVYWDSIETSVHLFPLQEFGSDGRGGRLSYELTVAPSACSWNPAADGQACEWNSLDTVYATLLTEYQWLNLTQRLAEIDTKRVGCMQPSAVRAQLSFEQWHEAQVIAGVRDIAASPERLVFNATVPLPVRTDRYQFALFNCLGTPISVAGRVSFEDAGGEQLSVPQRSLLRLRLLMLGATAAAALLYAAVAVAQRAVTVPLQWMVVLVFVLHATHQALKLPPLLAAAGGAWVYRGTGSTVIEKRNTAAEESAPLDSLGLLAEAAKLLALLCFMVMLLALSAGRRFLVAALPPREREVFGASLLLYLVFGMLQAACTGEVSCGVFVLSFQVVRILLIFAILLFLNASAERLRHAQGHQWEQLHTELPRLLSLRKLRWRLLLVYLVLPILIMFLEVQVLDWRAAWFRVLWREALDLYLVALVAHLLRPCAATYAVHFAWLRPAPNTQLSPSYYSRFFRFLLGSGVDTDRADAAVAGADAAASSATIAAQRRFIRFRRLIAIGVAIPIAAIVIAIAVVIARR</sequence>
<feature type="transmembrane region" description="Helical" evidence="1">
    <location>
        <begin position="397"/>
        <end position="415"/>
    </location>
</feature>
<keyword evidence="1" id="KW-0472">Membrane</keyword>
<name>A0A7S0EGV5_9EUKA</name>
<feature type="transmembrane region" description="Helical" evidence="1">
    <location>
        <begin position="344"/>
        <end position="364"/>
    </location>
</feature>
<keyword evidence="1" id="KW-1133">Transmembrane helix</keyword>
<evidence type="ECO:0000256" key="2">
    <source>
        <dbReference type="SAM" id="SignalP"/>
    </source>
</evidence>
<protein>
    <submittedName>
        <fullName evidence="3">Uncharacterized protein</fullName>
    </submittedName>
</protein>
<evidence type="ECO:0000256" key="1">
    <source>
        <dbReference type="SAM" id="Phobius"/>
    </source>
</evidence>
<feature type="transmembrane region" description="Helical" evidence="1">
    <location>
        <begin position="517"/>
        <end position="538"/>
    </location>
</feature>
<proteinExistence type="predicted"/>
<feature type="transmembrane region" description="Helical" evidence="1">
    <location>
        <begin position="319"/>
        <end position="338"/>
    </location>
</feature>
<feature type="transmembrane region" description="Helical" evidence="1">
    <location>
        <begin position="287"/>
        <end position="307"/>
    </location>
</feature>
<organism evidence="3">
    <name type="scientific">Phaeocystis antarctica</name>
    <dbReference type="NCBI Taxonomy" id="33657"/>
    <lineage>
        <taxon>Eukaryota</taxon>
        <taxon>Haptista</taxon>
        <taxon>Haptophyta</taxon>
        <taxon>Prymnesiophyceae</taxon>
        <taxon>Phaeocystales</taxon>
        <taxon>Phaeocystaceae</taxon>
        <taxon>Phaeocystis</taxon>
    </lineage>
</organism>
<evidence type="ECO:0000313" key="3">
    <source>
        <dbReference type="EMBL" id="CAD8484743.1"/>
    </source>
</evidence>
<reference evidence="3" key="1">
    <citation type="submission" date="2021-01" db="EMBL/GenBank/DDBJ databases">
        <authorList>
            <person name="Corre E."/>
            <person name="Pelletier E."/>
            <person name="Niang G."/>
            <person name="Scheremetjew M."/>
            <person name="Finn R."/>
            <person name="Kale V."/>
            <person name="Holt S."/>
            <person name="Cochrane G."/>
            <person name="Meng A."/>
            <person name="Brown T."/>
            <person name="Cohen L."/>
        </authorList>
    </citation>
    <scope>NUCLEOTIDE SEQUENCE</scope>
    <source>
        <strain evidence="3">CCMP1374</strain>
    </source>
</reference>
<feature type="transmembrane region" description="Helical" evidence="1">
    <location>
        <begin position="221"/>
        <end position="239"/>
    </location>
</feature>
<feature type="chain" id="PRO_5031276769" evidence="2">
    <location>
        <begin position="21"/>
        <end position="540"/>
    </location>
</feature>